<evidence type="ECO:0000313" key="1">
    <source>
        <dbReference type="EMBL" id="CAB4042521.1"/>
    </source>
</evidence>
<evidence type="ECO:0000313" key="2">
    <source>
        <dbReference type="Proteomes" id="UP001152795"/>
    </source>
</evidence>
<dbReference type="AlphaFoldDB" id="A0A7D9K8I3"/>
<accession>A0A7D9K8I3</accession>
<protein>
    <submittedName>
        <fullName evidence="1">Uncharacterized protein</fullName>
    </submittedName>
</protein>
<proteinExistence type="predicted"/>
<name>A0A7D9K8I3_PARCT</name>
<feature type="non-terminal residue" evidence="1">
    <location>
        <position position="220"/>
    </location>
</feature>
<dbReference type="Proteomes" id="UP001152795">
    <property type="component" value="Unassembled WGS sequence"/>
</dbReference>
<dbReference type="EMBL" id="CACRXK020030294">
    <property type="protein sequence ID" value="CAB4042521.1"/>
    <property type="molecule type" value="Genomic_DNA"/>
</dbReference>
<sequence>CYWFRKILGEALEESEVIFQIKELTWTRLKIHLFLKPKVHQLHLIFPFLLWRQWKEPSILHQNTGIATTITSQDSRAYSDANPIDKLNEFLQSKDVSPIRYPVKVPWEEAVREQTPPHSTHIQRIHHCRKYSLSDPKDKDFQTKSDHHHFDTCDRCESLSLVLNEISGAVAKMSDNNVSVDTKEELEFTVKKAKQDILDGRRICCEILIKMKHDLTSLKL</sequence>
<comment type="caution">
    <text evidence="1">The sequence shown here is derived from an EMBL/GenBank/DDBJ whole genome shotgun (WGS) entry which is preliminary data.</text>
</comment>
<organism evidence="1 2">
    <name type="scientific">Paramuricea clavata</name>
    <name type="common">Red gorgonian</name>
    <name type="synonym">Violescent sea-whip</name>
    <dbReference type="NCBI Taxonomy" id="317549"/>
    <lineage>
        <taxon>Eukaryota</taxon>
        <taxon>Metazoa</taxon>
        <taxon>Cnidaria</taxon>
        <taxon>Anthozoa</taxon>
        <taxon>Octocorallia</taxon>
        <taxon>Malacalcyonacea</taxon>
        <taxon>Plexauridae</taxon>
        <taxon>Paramuricea</taxon>
    </lineage>
</organism>
<keyword evidence="2" id="KW-1185">Reference proteome</keyword>
<reference evidence="1" key="1">
    <citation type="submission" date="2020-04" db="EMBL/GenBank/DDBJ databases">
        <authorList>
            <person name="Alioto T."/>
            <person name="Alioto T."/>
            <person name="Gomez Garrido J."/>
        </authorList>
    </citation>
    <scope>NUCLEOTIDE SEQUENCE</scope>
    <source>
        <strain evidence="1">A484AB</strain>
    </source>
</reference>
<gene>
    <name evidence="1" type="ORF">PACLA_8A041968</name>
</gene>